<keyword evidence="4 6" id="KW-1133">Transmembrane helix</keyword>
<feature type="transmembrane region" description="Helical" evidence="6">
    <location>
        <begin position="172"/>
        <end position="195"/>
    </location>
</feature>
<comment type="subcellular location">
    <subcellularLocation>
        <location evidence="1">Membrane</location>
        <topology evidence="1">Multi-pass membrane protein</topology>
    </subcellularLocation>
</comment>
<feature type="transmembrane region" description="Helical" evidence="6">
    <location>
        <begin position="38"/>
        <end position="56"/>
    </location>
</feature>
<comment type="similarity">
    <text evidence="2">Belongs to the autoinducer-2 exporter (AI-2E) (TC 2.A.86) family.</text>
</comment>
<name>A0A1I3B390_9LACT</name>
<dbReference type="OrthoDB" id="9774361at2"/>
<feature type="transmembrane region" description="Helical" evidence="6">
    <location>
        <begin position="259"/>
        <end position="284"/>
    </location>
</feature>
<organism evidence="7 8">
    <name type="scientific">Pisciglobus halotolerans</name>
    <dbReference type="NCBI Taxonomy" id="745365"/>
    <lineage>
        <taxon>Bacteria</taxon>
        <taxon>Bacillati</taxon>
        <taxon>Bacillota</taxon>
        <taxon>Bacilli</taxon>
        <taxon>Lactobacillales</taxon>
        <taxon>Carnobacteriaceae</taxon>
    </lineage>
</organism>
<evidence type="ECO:0000256" key="3">
    <source>
        <dbReference type="ARBA" id="ARBA00022692"/>
    </source>
</evidence>
<gene>
    <name evidence="7" type="ORF">SAMN04489868_10359</name>
</gene>
<dbReference type="InterPro" id="IPR002549">
    <property type="entry name" value="AI-2E-like"/>
</dbReference>
<sequence length="384" mass="43442">MELDRTSKALFRRLAIRFMLFVLLIIFVFYGLPTLIRLFYPFIFVFIVAVIVNPLVRNINDKTSKLKINSKSSSTFLAFVIFVLLLAFISLFTYIVFAILIREIIGLATNIQVNWPSIVRAFEEMQDWIAVQIGVLPNQTVELLNHFTESILAFIQNLSGNLLNVTVVTTSLFISVTGTLFLNLLTFFLALYFMISDYQPIKQLIKKRMNQRTLNTVRLLKSSTVSGVGGYIKTQLILAFIAFMFMLIAFTIYGQEYALILALILALIDLIPLIGTIAMLLPWGMLEWFVGDPNKGLFLLILGIAFFLFRRVIEPKIMGTQTGLHPLLALIGIYVGIEISGLWGALLGPLTMVILISVLQTGILENTFSDIKDLYNRILFSLQK</sequence>
<dbReference type="EMBL" id="FOQE01000003">
    <property type="protein sequence ID" value="SFH56409.1"/>
    <property type="molecule type" value="Genomic_DNA"/>
</dbReference>
<dbReference type="Pfam" id="PF01594">
    <property type="entry name" value="AI-2E_transport"/>
    <property type="match status" value="1"/>
</dbReference>
<evidence type="ECO:0000313" key="7">
    <source>
        <dbReference type="EMBL" id="SFH56409.1"/>
    </source>
</evidence>
<feature type="transmembrane region" description="Helical" evidence="6">
    <location>
        <begin position="333"/>
        <end position="359"/>
    </location>
</feature>
<dbReference type="AlphaFoldDB" id="A0A1I3B390"/>
<keyword evidence="8" id="KW-1185">Reference proteome</keyword>
<accession>A0A1I3B390</accession>
<dbReference type="RefSeq" id="WP_092091086.1">
    <property type="nucleotide sequence ID" value="NZ_FOQE01000003.1"/>
</dbReference>
<keyword evidence="3 6" id="KW-0812">Transmembrane</keyword>
<evidence type="ECO:0000256" key="6">
    <source>
        <dbReference type="SAM" id="Phobius"/>
    </source>
</evidence>
<evidence type="ECO:0000313" key="8">
    <source>
        <dbReference type="Proteomes" id="UP000198668"/>
    </source>
</evidence>
<feature type="transmembrane region" description="Helical" evidence="6">
    <location>
        <begin position="14"/>
        <end position="32"/>
    </location>
</feature>
<evidence type="ECO:0000256" key="4">
    <source>
        <dbReference type="ARBA" id="ARBA00022989"/>
    </source>
</evidence>
<dbReference type="GO" id="GO:0016020">
    <property type="term" value="C:membrane"/>
    <property type="evidence" value="ECO:0007669"/>
    <property type="project" value="UniProtKB-SubCell"/>
</dbReference>
<evidence type="ECO:0000256" key="2">
    <source>
        <dbReference type="ARBA" id="ARBA00009773"/>
    </source>
</evidence>
<dbReference type="PANTHER" id="PTHR21716">
    <property type="entry name" value="TRANSMEMBRANE PROTEIN"/>
    <property type="match status" value="1"/>
</dbReference>
<proteinExistence type="inferred from homology"/>
<dbReference type="GO" id="GO:0055085">
    <property type="term" value="P:transmembrane transport"/>
    <property type="evidence" value="ECO:0007669"/>
    <property type="project" value="TreeGrafter"/>
</dbReference>
<dbReference type="PANTHER" id="PTHR21716:SF68">
    <property type="entry name" value="TRANSPORT PROTEIN YTVI-RELATED"/>
    <property type="match status" value="1"/>
</dbReference>
<keyword evidence="5 6" id="KW-0472">Membrane</keyword>
<feature type="transmembrane region" description="Helical" evidence="6">
    <location>
        <begin position="296"/>
        <end position="313"/>
    </location>
</feature>
<feature type="transmembrane region" description="Helical" evidence="6">
    <location>
        <begin position="236"/>
        <end position="253"/>
    </location>
</feature>
<dbReference type="Proteomes" id="UP000198668">
    <property type="component" value="Unassembled WGS sequence"/>
</dbReference>
<reference evidence="7 8" key="1">
    <citation type="submission" date="2016-10" db="EMBL/GenBank/DDBJ databases">
        <authorList>
            <person name="de Groot N.N."/>
        </authorList>
    </citation>
    <scope>NUCLEOTIDE SEQUENCE [LARGE SCALE GENOMIC DNA]</scope>
    <source>
        <strain evidence="7 8">DSM 27630</strain>
    </source>
</reference>
<feature type="transmembrane region" description="Helical" evidence="6">
    <location>
        <begin position="76"/>
        <end position="101"/>
    </location>
</feature>
<evidence type="ECO:0000256" key="5">
    <source>
        <dbReference type="ARBA" id="ARBA00023136"/>
    </source>
</evidence>
<evidence type="ECO:0000256" key="1">
    <source>
        <dbReference type="ARBA" id="ARBA00004141"/>
    </source>
</evidence>
<protein>
    <submittedName>
        <fullName evidence="7">Sporulation integral membrane protein YtvI</fullName>
    </submittedName>
</protein>